<organism evidence="1 2">
    <name type="scientific">Pleuronectes platessa</name>
    <name type="common">European plaice</name>
    <dbReference type="NCBI Taxonomy" id="8262"/>
    <lineage>
        <taxon>Eukaryota</taxon>
        <taxon>Metazoa</taxon>
        <taxon>Chordata</taxon>
        <taxon>Craniata</taxon>
        <taxon>Vertebrata</taxon>
        <taxon>Euteleostomi</taxon>
        <taxon>Actinopterygii</taxon>
        <taxon>Neopterygii</taxon>
        <taxon>Teleostei</taxon>
        <taxon>Neoteleostei</taxon>
        <taxon>Acanthomorphata</taxon>
        <taxon>Carangaria</taxon>
        <taxon>Pleuronectiformes</taxon>
        <taxon>Pleuronectoidei</taxon>
        <taxon>Pleuronectidae</taxon>
        <taxon>Pleuronectes</taxon>
    </lineage>
</organism>
<dbReference type="EMBL" id="CADEAL010004296">
    <property type="protein sequence ID" value="CAB1456390.1"/>
    <property type="molecule type" value="Genomic_DNA"/>
</dbReference>
<protein>
    <submittedName>
        <fullName evidence="1">Uncharacterized protein</fullName>
    </submittedName>
</protein>
<gene>
    <name evidence="1" type="ORF">PLEPLA_LOCUS44174</name>
</gene>
<evidence type="ECO:0000313" key="1">
    <source>
        <dbReference type="EMBL" id="CAB1456390.1"/>
    </source>
</evidence>
<proteinExistence type="predicted"/>
<name>A0A9N7Z9T5_PLEPL</name>
<dbReference type="AlphaFoldDB" id="A0A9N7Z9T5"/>
<comment type="caution">
    <text evidence="1">The sequence shown here is derived from an EMBL/GenBank/DDBJ whole genome shotgun (WGS) entry which is preliminary data.</text>
</comment>
<evidence type="ECO:0000313" key="2">
    <source>
        <dbReference type="Proteomes" id="UP001153269"/>
    </source>
</evidence>
<reference evidence="1" key="1">
    <citation type="submission" date="2020-03" db="EMBL/GenBank/DDBJ databases">
        <authorList>
            <person name="Weist P."/>
        </authorList>
    </citation>
    <scope>NUCLEOTIDE SEQUENCE</scope>
</reference>
<sequence>MISIEPMTSSYSQFHYGGSDIIRQPLSLPPPIHSFKRMHALVIEPPFLPKQWVSNSKTVARMARRDLRPWGSGAGTGAGSGAGTGAGTGAGSGAGTGAGGSMVHSLLNKAAFWSVKSAEAALQVMNRCRELFRATNVPPPPAWNGFRSSWRS</sequence>
<keyword evidence="2" id="KW-1185">Reference proteome</keyword>
<accession>A0A9N7Z9T5</accession>
<dbReference type="Proteomes" id="UP001153269">
    <property type="component" value="Unassembled WGS sequence"/>
</dbReference>